<dbReference type="EMBL" id="JBHTIL010000001">
    <property type="protein sequence ID" value="MFD0924643.1"/>
    <property type="molecule type" value="Genomic_DNA"/>
</dbReference>
<keyword evidence="2" id="KW-0812">Transmembrane</keyword>
<feature type="domain" description="Mammalian cell entry C-terminal" evidence="4">
    <location>
        <begin position="131"/>
        <end position="311"/>
    </location>
</feature>
<dbReference type="PANTHER" id="PTHR33371">
    <property type="entry name" value="INTERMEMBRANE PHOSPHOLIPID TRANSPORT SYSTEM BINDING PROTEIN MLAD-RELATED"/>
    <property type="match status" value="1"/>
</dbReference>
<reference evidence="6" key="1">
    <citation type="journal article" date="2019" name="Int. J. Syst. Evol. Microbiol.">
        <title>The Global Catalogue of Microorganisms (GCM) 10K type strain sequencing project: providing services to taxonomists for standard genome sequencing and annotation.</title>
        <authorList>
            <consortium name="The Broad Institute Genomics Platform"/>
            <consortium name="The Broad Institute Genome Sequencing Center for Infectious Disease"/>
            <person name="Wu L."/>
            <person name="Ma J."/>
        </authorList>
    </citation>
    <scope>NUCLEOTIDE SEQUENCE [LARGE SCALE GENOMIC DNA]</scope>
    <source>
        <strain evidence="6">CCUG 50873</strain>
    </source>
</reference>
<gene>
    <name evidence="5" type="ORF">ACFQ04_02720</name>
</gene>
<dbReference type="Pfam" id="PF02470">
    <property type="entry name" value="MlaD"/>
    <property type="match status" value="1"/>
</dbReference>
<organism evidence="5 6">
    <name type="scientific">Williamsia deligens</name>
    <dbReference type="NCBI Taxonomy" id="321325"/>
    <lineage>
        <taxon>Bacteria</taxon>
        <taxon>Bacillati</taxon>
        <taxon>Actinomycetota</taxon>
        <taxon>Actinomycetes</taxon>
        <taxon>Mycobacteriales</taxon>
        <taxon>Nocardiaceae</taxon>
        <taxon>Williamsia</taxon>
    </lineage>
</organism>
<protein>
    <submittedName>
        <fullName evidence="5">MCE family protein</fullName>
    </submittedName>
</protein>
<name>A0ABW3G3E9_9NOCA</name>
<evidence type="ECO:0000313" key="5">
    <source>
        <dbReference type="EMBL" id="MFD0924643.1"/>
    </source>
</evidence>
<keyword evidence="2" id="KW-0472">Membrane</keyword>
<proteinExistence type="predicted"/>
<dbReference type="RefSeq" id="WP_253647340.1">
    <property type="nucleotide sequence ID" value="NZ_BAAAMO010000002.1"/>
</dbReference>
<evidence type="ECO:0000259" key="4">
    <source>
        <dbReference type="Pfam" id="PF11887"/>
    </source>
</evidence>
<dbReference type="InterPro" id="IPR003399">
    <property type="entry name" value="Mce/MlaD"/>
</dbReference>
<feature type="region of interest" description="Disordered" evidence="1">
    <location>
        <begin position="328"/>
        <end position="350"/>
    </location>
</feature>
<keyword evidence="6" id="KW-1185">Reference proteome</keyword>
<evidence type="ECO:0000256" key="2">
    <source>
        <dbReference type="SAM" id="Phobius"/>
    </source>
</evidence>
<dbReference type="Pfam" id="PF11887">
    <property type="entry name" value="Mce4_CUP1"/>
    <property type="match status" value="1"/>
</dbReference>
<dbReference type="PRINTS" id="PR01782">
    <property type="entry name" value="MCEVIRFACTOR"/>
</dbReference>
<comment type="caution">
    <text evidence="5">The sequence shown here is derived from an EMBL/GenBank/DDBJ whole genome shotgun (WGS) entry which is preliminary data.</text>
</comment>
<keyword evidence="2" id="KW-1133">Transmembrane helix</keyword>
<dbReference type="NCBIfam" id="TIGR00996">
    <property type="entry name" value="Mtu_fam_mce"/>
    <property type="match status" value="1"/>
</dbReference>
<evidence type="ECO:0000259" key="3">
    <source>
        <dbReference type="Pfam" id="PF02470"/>
    </source>
</evidence>
<feature type="domain" description="Mce/MlaD" evidence="3">
    <location>
        <begin position="50"/>
        <end position="123"/>
    </location>
</feature>
<evidence type="ECO:0000313" key="6">
    <source>
        <dbReference type="Proteomes" id="UP001597068"/>
    </source>
</evidence>
<dbReference type="InterPro" id="IPR005693">
    <property type="entry name" value="Mce"/>
</dbReference>
<dbReference type="InterPro" id="IPR052336">
    <property type="entry name" value="MlaD_Phospholipid_Transporter"/>
</dbReference>
<dbReference type="InterPro" id="IPR024516">
    <property type="entry name" value="Mce_C"/>
</dbReference>
<accession>A0ABW3G3E9</accession>
<sequence>MAQNKNKNENRRPDAPRRSPITVGGLGLLLLIMVTLSAFFLGSLPLVGAGTVYTADFTEGAGIKSNAEVRVAGVKVGKIQKVEIHGDRVRISFQVNDTWVGDQTTASIQIKTILGQKYLQIDPRGDKLADPKKVITATTSPYDVIEAFQDASRQITDVNTDQLATSFRTLSSAFAGTPNEIGNSLDGLSRLSQTIASRDQEVRRLLDATKGTSQILADRNREFTRLIAGAGDLLDELNNRQRDISRLLQSTTTLSVTLTGIIRDNEGQIGPALESLKGVTDILQRQDKNLRDSITYLAPFYRLYANVLGNGRWFDSVIKNILPPGLPAQNTTRPPNKYKLLNNGGTEATG</sequence>
<evidence type="ECO:0000256" key="1">
    <source>
        <dbReference type="SAM" id="MobiDB-lite"/>
    </source>
</evidence>
<feature type="transmembrane region" description="Helical" evidence="2">
    <location>
        <begin position="21"/>
        <end position="41"/>
    </location>
</feature>
<dbReference type="Proteomes" id="UP001597068">
    <property type="component" value="Unassembled WGS sequence"/>
</dbReference>
<dbReference type="PANTHER" id="PTHR33371:SF18">
    <property type="entry name" value="MCE-FAMILY PROTEIN MCE3C"/>
    <property type="match status" value="1"/>
</dbReference>